<dbReference type="Proteomes" id="UP000321960">
    <property type="component" value="Unassembled WGS sequence"/>
</dbReference>
<gene>
    <name evidence="2" type="ORF">GCM10007888_06050</name>
    <name evidence="1" type="ORF">MOX02_03170</name>
</gene>
<protein>
    <submittedName>
        <fullName evidence="1">Uncharacterized protein</fullName>
    </submittedName>
</protein>
<reference evidence="1 3" key="3">
    <citation type="submission" date="2019-07" db="EMBL/GenBank/DDBJ databases">
        <title>Whole genome shotgun sequence of Methylobacterium oxalidis NBRC 107715.</title>
        <authorList>
            <person name="Hosoyama A."/>
            <person name="Uohara A."/>
            <person name="Ohji S."/>
            <person name="Ichikawa N."/>
        </authorList>
    </citation>
    <scope>NUCLEOTIDE SEQUENCE [LARGE SCALE GENOMIC DNA]</scope>
    <source>
        <strain evidence="1 3">NBRC 107715</strain>
    </source>
</reference>
<dbReference type="EMBL" id="BJZU01000003">
    <property type="protein sequence ID" value="GEP02279.1"/>
    <property type="molecule type" value="Genomic_DNA"/>
</dbReference>
<reference evidence="4" key="2">
    <citation type="journal article" date="2019" name="Int. J. Syst. Evol. Microbiol.">
        <title>The Global Catalogue of Microorganisms (GCM) 10K type strain sequencing project: providing services to taxonomists for standard genome sequencing and annotation.</title>
        <authorList>
            <consortium name="The Broad Institute Genomics Platform"/>
            <consortium name="The Broad Institute Genome Sequencing Center for Infectious Disease"/>
            <person name="Wu L."/>
            <person name="Ma J."/>
        </authorList>
    </citation>
    <scope>NUCLEOTIDE SEQUENCE [LARGE SCALE GENOMIC DNA]</scope>
    <source>
        <strain evidence="4">NBRC 107715</strain>
    </source>
</reference>
<evidence type="ECO:0000313" key="1">
    <source>
        <dbReference type="EMBL" id="GEP02279.1"/>
    </source>
</evidence>
<evidence type="ECO:0000313" key="4">
    <source>
        <dbReference type="Proteomes" id="UP001156856"/>
    </source>
</evidence>
<organism evidence="1 3">
    <name type="scientific">Methylobacterium oxalidis</name>
    <dbReference type="NCBI Taxonomy" id="944322"/>
    <lineage>
        <taxon>Bacteria</taxon>
        <taxon>Pseudomonadati</taxon>
        <taxon>Pseudomonadota</taxon>
        <taxon>Alphaproteobacteria</taxon>
        <taxon>Hyphomicrobiales</taxon>
        <taxon>Methylobacteriaceae</taxon>
        <taxon>Methylobacterium</taxon>
    </lineage>
</organism>
<keyword evidence="4" id="KW-1185">Reference proteome</keyword>
<name>A0A512IXE8_9HYPH</name>
<dbReference type="RefSeq" id="WP_147023952.1">
    <property type="nucleotide sequence ID" value="NZ_BJZU01000003.1"/>
</dbReference>
<proteinExistence type="predicted"/>
<dbReference type="Proteomes" id="UP001156856">
    <property type="component" value="Unassembled WGS sequence"/>
</dbReference>
<dbReference type="EMBL" id="BSPK01000004">
    <property type="protein sequence ID" value="GLS62224.1"/>
    <property type="molecule type" value="Genomic_DNA"/>
</dbReference>
<reference evidence="2" key="4">
    <citation type="submission" date="2023-01" db="EMBL/GenBank/DDBJ databases">
        <title>Draft genome sequence of Methylobacterium oxalidis strain NBRC 107715.</title>
        <authorList>
            <person name="Sun Q."/>
            <person name="Mori K."/>
        </authorList>
    </citation>
    <scope>NUCLEOTIDE SEQUENCE</scope>
    <source>
        <strain evidence="2">NBRC 107715</strain>
    </source>
</reference>
<reference evidence="2" key="1">
    <citation type="journal article" date="2014" name="Int. J. Syst. Evol. Microbiol.">
        <title>Complete genome of a new Firmicutes species belonging to the dominant human colonic microbiota ('Ruminococcus bicirculans') reveals two chromosomes and a selective capacity to utilize plant glucans.</title>
        <authorList>
            <consortium name="NISC Comparative Sequencing Program"/>
            <person name="Wegmann U."/>
            <person name="Louis P."/>
            <person name="Goesmann A."/>
            <person name="Henrissat B."/>
            <person name="Duncan S.H."/>
            <person name="Flint H.J."/>
        </authorList>
    </citation>
    <scope>NUCLEOTIDE SEQUENCE</scope>
    <source>
        <strain evidence="2">NBRC 107715</strain>
    </source>
</reference>
<accession>A0A512IXE8</accession>
<dbReference type="AlphaFoldDB" id="A0A512IXE8"/>
<evidence type="ECO:0000313" key="3">
    <source>
        <dbReference type="Proteomes" id="UP000321960"/>
    </source>
</evidence>
<evidence type="ECO:0000313" key="2">
    <source>
        <dbReference type="EMBL" id="GLS62224.1"/>
    </source>
</evidence>
<sequence length="62" mass="6578">MTAISKANALVNEAEDFKVRVLEYVREHGSDVLAGSADALRAMIDAFLDDVLAVETVAGLEG</sequence>
<comment type="caution">
    <text evidence="1">The sequence shown here is derived from an EMBL/GenBank/DDBJ whole genome shotgun (WGS) entry which is preliminary data.</text>
</comment>